<protein>
    <submittedName>
        <fullName evidence="4">Response regulator transcription factor</fullName>
    </submittedName>
</protein>
<dbReference type="Proteomes" id="UP001140272">
    <property type="component" value="Unassembled WGS sequence"/>
</dbReference>
<gene>
    <name evidence="4" type="ORF">H7H73_00680</name>
    <name evidence="5" type="ORF">MJO55_09305</name>
</gene>
<reference evidence="5" key="3">
    <citation type="submission" date="2022-08" db="EMBL/GenBank/DDBJ databases">
        <title>Whole genome sequencing of non-tuberculosis mycobacteria type-strains.</title>
        <authorList>
            <person name="Igarashi Y."/>
            <person name="Osugi A."/>
            <person name="Mitarai S."/>
        </authorList>
    </citation>
    <scope>NUCLEOTIDE SEQUENCE</scope>
    <source>
        <strain evidence="5">JCM 16372</strain>
    </source>
</reference>
<keyword evidence="1 2" id="KW-0597">Phosphoprotein</keyword>
<dbReference type="Pfam" id="PF00072">
    <property type="entry name" value="Response_reg"/>
    <property type="match status" value="1"/>
</dbReference>
<dbReference type="Proteomes" id="UP001055159">
    <property type="component" value="Chromosome"/>
</dbReference>
<dbReference type="CDD" id="cd17535">
    <property type="entry name" value="REC_NarL-like"/>
    <property type="match status" value="1"/>
</dbReference>
<evidence type="ECO:0000256" key="2">
    <source>
        <dbReference type="PROSITE-ProRule" id="PRU00169"/>
    </source>
</evidence>
<dbReference type="InterPro" id="IPR001789">
    <property type="entry name" value="Sig_transdc_resp-reg_receiver"/>
</dbReference>
<evidence type="ECO:0000313" key="5">
    <source>
        <dbReference type="EMBL" id="ULP38590.1"/>
    </source>
</evidence>
<dbReference type="EMBL" id="CP092427">
    <property type="protein sequence ID" value="ULP38590.1"/>
    <property type="molecule type" value="Genomic_DNA"/>
</dbReference>
<dbReference type="PANTHER" id="PTHR44591:SF3">
    <property type="entry name" value="RESPONSE REGULATORY DOMAIN-CONTAINING PROTEIN"/>
    <property type="match status" value="1"/>
</dbReference>
<evidence type="ECO:0000313" key="4">
    <source>
        <dbReference type="EMBL" id="MCV7069257.1"/>
    </source>
</evidence>
<name>A0A9X2XS84_9MYCO</name>
<dbReference type="InterPro" id="IPR050595">
    <property type="entry name" value="Bact_response_regulator"/>
</dbReference>
<feature type="modified residue" description="4-aspartylphosphate" evidence="2">
    <location>
        <position position="55"/>
    </location>
</feature>
<accession>A0A9X2XS84</accession>
<dbReference type="Gene3D" id="3.40.50.2300">
    <property type="match status" value="1"/>
</dbReference>
<dbReference type="GO" id="GO:0000160">
    <property type="term" value="P:phosphorelay signal transduction system"/>
    <property type="evidence" value="ECO:0007669"/>
    <property type="project" value="InterPro"/>
</dbReference>
<dbReference type="InterPro" id="IPR011006">
    <property type="entry name" value="CheY-like_superfamily"/>
</dbReference>
<feature type="domain" description="Response regulatory" evidence="3">
    <location>
        <begin position="5"/>
        <end position="116"/>
    </location>
</feature>
<dbReference type="EMBL" id="JACKRN010000032">
    <property type="protein sequence ID" value="MCV7069257.1"/>
    <property type="molecule type" value="Genomic_DNA"/>
</dbReference>
<reference evidence="4" key="2">
    <citation type="journal article" date="2022" name="BMC Genomics">
        <title>Comparative genome analysis of mycobacteria focusing on tRNA and non-coding RNA.</title>
        <authorList>
            <person name="Behra P.R.K."/>
            <person name="Pettersson B.M.F."/>
            <person name="Ramesh M."/>
            <person name="Das S."/>
            <person name="Dasgupta S."/>
            <person name="Kirsebom L.A."/>
        </authorList>
    </citation>
    <scope>NUCLEOTIDE SEQUENCE</scope>
    <source>
        <strain evidence="4">DSM 45406</strain>
    </source>
</reference>
<organism evidence="4 7">
    <name type="scientific">Mycolicibacterium rufum</name>
    <dbReference type="NCBI Taxonomy" id="318424"/>
    <lineage>
        <taxon>Bacteria</taxon>
        <taxon>Bacillati</taxon>
        <taxon>Actinomycetota</taxon>
        <taxon>Actinomycetes</taxon>
        <taxon>Mycobacteriales</taxon>
        <taxon>Mycobacteriaceae</taxon>
        <taxon>Mycolicibacterium</taxon>
    </lineage>
</organism>
<dbReference type="PROSITE" id="PS50110">
    <property type="entry name" value="RESPONSE_REGULATORY"/>
    <property type="match status" value="1"/>
</dbReference>
<evidence type="ECO:0000256" key="1">
    <source>
        <dbReference type="ARBA" id="ARBA00022553"/>
    </source>
</evidence>
<dbReference type="AlphaFoldDB" id="A0A9X2XS84"/>
<dbReference type="SMART" id="SM00448">
    <property type="entry name" value="REC"/>
    <property type="match status" value="1"/>
</dbReference>
<dbReference type="SUPFAM" id="SSF52172">
    <property type="entry name" value="CheY-like"/>
    <property type="match status" value="1"/>
</dbReference>
<dbReference type="PANTHER" id="PTHR44591">
    <property type="entry name" value="STRESS RESPONSE REGULATOR PROTEIN 1"/>
    <property type="match status" value="1"/>
</dbReference>
<evidence type="ECO:0000313" key="6">
    <source>
        <dbReference type="Proteomes" id="UP001055159"/>
    </source>
</evidence>
<keyword evidence="6" id="KW-1185">Reference proteome</keyword>
<evidence type="ECO:0000313" key="7">
    <source>
        <dbReference type="Proteomes" id="UP001140272"/>
    </source>
</evidence>
<dbReference type="InterPro" id="IPR058245">
    <property type="entry name" value="NreC/VraR/RcsB-like_REC"/>
</dbReference>
<sequence>MSGVRCLIVDDSPGFRDAARDMLERADFVVVGTAADARDAERQAHALRPDLALVDVDLGADSGFDVAERLGEVAVILTSTHDEQDFADLIAASPALGFLPKFALSPVAINRLLAGRNVSGPPGT</sequence>
<reference evidence="4" key="1">
    <citation type="submission" date="2020-07" db="EMBL/GenBank/DDBJ databases">
        <authorList>
            <person name="Pettersson B.M.F."/>
            <person name="Behra P.R.K."/>
            <person name="Ramesh M."/>
            <person name="Das S."/>
            <person name="Dasgupta S."/>
            <person name="Kirsebom L.A."/>
        </authorList>
    </citation>
    <scope>NUCLEOTIDE SEQUENCE</scope>
    <source>
        <strain evidence="4">DSM 45406</strain>
    </source>
</reference>
<proteinExistence type="predicted"/>
<dbReference type="RefSeq" id="WP_043407338.1">
    <property type="nucleotide sequence ID" value="NZ_CP092427.2"/>
</dbReference>
<evidence type="ECO:0000259" key="3">
    <source>
        <dbReference type="PROSITE" id="PS50110"/>
    </source>
</evidence>